<dbReference type="HOGENOM" id="CLU_1817786_0_0_1"/>
<dbReference type="GO" id="GO:0010494">
    <property type="term" value="C:cytoplasmic stress granule"/>
    <property type="evidence" value="ECO:0007669"/>
    <property type="project" value="UniProtKB-SubCell"/>
</dbReference>
<feature type="compositionally biased region" description="Basic and acidic residues" evidence="11">
    <location>
        <begin position="1"/>
        <end position="11"/>
    </location>
</feature>
<dbReference type="OMA" id="AMPMHIP"/>
<dbReference type="KEGG" id="dvi:6629218"/>
<dbReference type="PhylomeDB" id="B4LUA6"/>
<dbReference type="AlphaFoldDB" id="B4LUA6"/>
<evidence type="ECO:0000256" key="9">
    <source>
        <dbReference type="ARBA" id="ARBA00034352"/>
    </source>
</evidence>
<keyword evidence="13" id="KW-1185">Reference proteome</keyword>
<accession>B4LUA6</accession>
<evidence type="ECO:0000313" key="12">
    <source>
        <dbReference type="EMBL" id="EDW64093.1"/>
    </source>
</evidence>
<dbReference type="PANTHER" id="PTHR31638:SF3">
    <property type="entry name" value="DAZ-ASSOCIATED PROTEIN 2"/>
    <property type="match status" value="1"/>
</dbReference>
<comment type="subcellular location">
    <subcellularLocation>
        <location evidence="1">Cytoplasm</location>
        <location evidence="1">Stress granule</location>
    </subcellularLocation>
    <subcellularLocation>
        <location evidence="2">Nucleus speckle</location>
    </subcellularLocation>
</comment>
<dbReference type="PANTHER" id="PTHR31638">
    <property type="entry name" value="DAZ-ASSOCIATED PROTEIN 2"/>
    <property type="match status" value="1"/>
</dbReference>
<proteinExistence type="predicted"/>
<organism evidence="12 13">
    <name type="scientific">Drosophila virilis</name>
    <name type="common">Fruit fly</name>
    <dbReference type="NCBI Taxonomy" id="7244"/>
    <lineage>
        <taxon>Eukaryota</taxon>
        <taxon>Metazoa</taxon>
        <taxon>Ecdysozoa</taxon>
        <taxon>Arthropoda</taxon>
        <taxon>Hexapoda</taxon>
        <taxon>Insecta</taxon>
        <taxon>Pterygota</taxon>
        <taxon>Neoptera</taxon>
        <taxon>Endopterygota</taxon>
        <taxon>Diptera</taxon>
        <taxon>Brachycera</taxon>
        <taxon>Muscomorpha</taxon>
        <taxon>Ephydroidea</taxon>
        <taxon>Drosophilidae</taxon>
        <taxon>Drosophila</taxon>
    </lineage>
</organism>
<sequence>MSSPDPEKTAEPQKSGNAPPHYSFNFDSAASMRAPPPSYEQSQQQRVNYMPSPAGPAMQIHVPSNQYYGMTHHQQLPVMHNGSDYGLVGPSTSAGAAASHVINVDPRAELRTTTSGAVVIPPPPPGCLPTPAQLAAMQGHPVVVQQKKRSFF</sequence>
<comment type="function">
    <text evidence="10">In unstressed cells, promotes SIAH1-mediated polyubiquitination and degradation of the serine/threonine-protein kinase HIPK2, probably by acting as a loading factor that potentiates complex formation between HIPK2 and ubiquitin ligase SIAH1. In response to DNA damage, localizes to the nucleus following phosphorylation by HIPK2 and modulates the expression of a subset of TP53/p53 target genes by binding to TP53 at target gene promoters. This limits the expression of a number of cell death-mediating TP53 target genes, reducing DNA damage-induced cell death. Enhances the binding of transcription factor TCF7L2/TCF4, a Wnt signaling pathway effector, to the promoters of target genes. Plays a role in stress granule formation.</text>
</comment>
<dbReference type="OrthoDB" id="7969459at2759"/>
<dbReference type="InParanoid" id="B4LUA6"/>
<keyword evidence="7" id="KW-0539">Nucleus</keyword>
<evidence type="ECO:0000256" key="2">
    <source>
        <dbReference type="ARBA" id="ARBA00004324"/>
    </source>
</evidence>
<evidence type="ECO:0000256" key="4">
    <source>
        <dbReference type="ARBA" id="ARBA00022490"/>
    </source>
</evidence>
<keyword evidence="6" id="KW-0832">Ubl conjugation</keyword>
<protein>
    <recommendedName>
        <fullName evidence="3">DAZ-associated protein 2</fullName>
    </recommendedName>
    <alternativeName>
        <fullName evidence="8">Deleted in azoospermia-associated protein 2</fullName>
    </alternativeName>
    <alternativeName>
        <fullName evidence="9">Proline-rich transcript in brain protein</fullName>
    </alternativeName>
</protein>
<dbReference type="Pfam" id="PF11029">
    <property type="entry name" value="DAZAP2"/>
    <property type="match status" value="1"/>
</dbReference>
<evidence type="ECO:0000256" key="3">
    <source>
        <dbReference type="ARBA" id="ARBA00014066"/>
    </source>
</evidence>
<dbReference type="InterPro" id="IPR022730">
    <property type="entry name" value="DAZ_assoc-2"/>
</dbReference>
<keyword evidence="5" id="KW-0597">Phosphoprotein</keyword>
<dbReference type="GO" id="GO:0016607">
    <property type="term" value="C:nuclear speck"/>
    <property type="evidence" value="ECO:0007669"/>
    <property type="project" value="UniProtKB-SubCell"/>
</dbReference>
<gene>
    <name evidence="12" type="primary">Dvir\GJ24389</name>
    <name evidence="12" type="ORF">Dvir_GJ24389</name>
</gene>
<feature type="region of interest" description="Disordered" evidence="11">
    <location>
        <begin position="1"/>
        <end position="58"/>
    </location>
</feature>
<evidence type="ECO:0000256" key="1">
    <source>
        <dbReference type="ARBA" id="ARBA00004210"/>
    </source>
</evidence>
<evidence type="ECO:0000256" key="8">
    <source>
        <dbReference type="ARBA" id="ARBA00032174"/>
    </source>
</evidence>
<dbReference type="Proteomes" id="UP000008792">
    <property type="component" value="Unassembled WGS sequence"/>
</dbReference>
<evidence type="ECO:0000256" key="11">
    <source>
        <dbReference type="SAM" id="MobiDB-lite"/>
    </source>
</evidence>
<evidence type="ECO:0000313" key="13">
    <source>
        <dbReference type="Proteomes" id="UP000008792"/>
    </source>
</evidence>
<name>B4LUA6_DROVI</name>
<evidence type="ECO:0000256" key="7">
    <source>
        <dbReference type="ARBA" id="ARBA00023242"/>
    </source>
</evidence>
<keyword evidence="4" id="KW-0963">Cytoplasm</keyword>
<evidence type="ECO:0000256" key="10">
    <source>
        <dbReference type="ARBA" id="ARBA00045449"/>
    </source>
</evidence>
<reference evidence="12 13" key="1">
    <citation type="journal article" date="2007" name="Nature">
        <title>Evolution of genes and genomes on the Drosophila phylogeny.</title>
        <authorList>
            <consortium name="Drosophila 12 Genomes Consortium"/>
            <person name="Clark A.G."/>
            <person name="Eisen M.B."/>
            <person name="Smith D.R."/>
            <person name="Bergman C.M."/>
            <person name="Oliver B."/>
            <person name="Markow T.A."/>
            <person name="Kaufman T.C."/>
            <person name="Kellis M."/>
            <person name="Gelbart W."/>
            <person name="Iyer V.N."/>
            <person name="Pollard D.A."/>
            <person name="Sackton T.B."/>
            <person name="Larracuente A.M."/>
            <person name="Singh N.D."/>
            <person name="Abad J.P."/>
            <person name="Abt D.N."/>
            <person name="Adryan B."/>
            <person name="Aguade M."/>
            <person name="Akashi H."/>
            <person name="Anderson W.W."/>
            <person name="Aquadro C.F."/>
            <person name="Ardell D.H."/>
            <person name="Arguello R."/>
            <person name="Artieri C.G."/>
            <person name="Barbash D.A."/>
            <person name="Barker D."/>
            <person name="Barsanti P."/>
            <person name="Batterham P."/>
            <person name="Batzoglou S."/>
            <person name="Begun D."/>
            <person name="Bhutkar A."/>
            <person name="Blanco E."/>
            <person name="Bosak S.A."/>
            <person name="Bradley R.K."/>
            <person name="Brand A.D."/>
            <person name="Brent M.R."/>
            <person name="Brooks A.N."/>
            <person name="Brown R.H."/>
            <person name="Butlin R.K."/>
            <person name="Caggese C."/>
            <person name="Calvi B.R."/>
            <person name="Bernardo de Carvalho A."/>
            <person name="Caspi A."/>
            <person name="Castrezana S."/>
            <person name="Celniker S.E."/>
            <person name="Chang J.L."/>
            <person name="Chapple C."/>
            <person name="Chatterji S."/>
            <person name="Chinwalla A."/>
            <person name="Civetta A."/>
            <person name="Clifton S.W."/>
            <person name="Comeron J.M."/>
            <person name="Costello J.C."/>
            <person name="Coyne J.A."/>
            <person name="Daub J."/>
            <person name="David R.G."/>
            <person name="Delcher A.L."/>
            <person name="Delehaunty K."/>
            <person name="Do C.B."/>
            <person name="Ebling H."/>
            <person name="Edwards K."/>
            <person name="Eickbush T."/>
            <person name="Evans J.D."/>
            <person name="Filipski A."/>
            <person name="Findeiss S."/>
            <person name="Freyhult E."/>
            <person name="Fulton L."/>
            <person name="Fulton R."/>
            <person name="Garcia A.C."/>
            <person name="Gardiner A."/>
            <person name="Garfield D.A."/>
            <person name="Garvin B.E."/>
            <person name="Gibson G."/>
            <person name="Gilbert D."/>
            <person name="Gnerre S."/>
            <person name="Godfrey J."/>
            <person name="Good R."/>
            <person name="Gotea V."/>
            <person name="Gravely B."/>
            <person name="Greenberg A.J."/>
            <person name="Griffiths-Jones S."/>
            <person name="Gross S."/>
            <person name="Guigo R."/>
            <person name="Gustafson E.A."/>
            <person name="Haerty W."/>
            <person name="Hahn M.W."/>
            <person name="Halligan D.L."/>
            <person name="Halpern A.L."/>
            <person name="Halter G.M."/>
            <person name="Han M.V."/>
            <person name="Heger A."/>
            <person name="Hillier L."/>
            <person name="Hinrichs A.S."/>
            <person name="Holmes I."/>
            <person name="Hoskins R.A."/>
            <person name="Hubisz M.J."/>
            <person name="Hultmark D."/>
            <person name="Huntley M.A."/>
            <person name="Jaffe D.B."/>
            <person name="Jagadeeshan S."/>
            <person name="Jeck W.R."/>
            <person name="Johnson J."/>
            <person name="Jones C.D."/>
            <person name="Jordan W.C."/>
            <person name="Karpen G.H."/>
            <person name="Kataoka E."/>
            <person name="Keightley P.D."/>
            <person name="Kheradpour P."/>
            <person name="Kirkness E.F."/>
            <person name="Koerich L.B."/>
            <person name="Kristiansen K."/>
            <person name="Kudrna D."/>
            <person name="Kulathinal R.J."/>
            <person name="Kumar S."/>
            <person name="Kwok R."/>
            <person name="Lander E."/>
            <person name="Langley C.H."/>
            <person name="Lapoint R."/>
            <person name="Lazzaro B.P."/>
            <person name="Lee S.J."/>
            <person name="Levesque L."/>
            <person name="Li R."/>
            <person name="Lin C.F."/>
            <person name="Lin M.F."/>
            <person name="Lindblad-Toh K."/>
            <person name="Llopart A."/>
            <person name="Long M."/>
            <person name="Low L."/>
            <person name="Lozovsky E."/>
            <person name="Lu J."/>
            <person name="Luo M."/>
            <person name="Machado C.A."/>
            <person name="Makalowski W."/>
            <person name="Marzo M."/>
            <person name="Matsuda M."/>
            <person name="Matzkin L."/>
            <person name="McAllister B."/>
            <person name="McBride C.S."/>
            <person name="McKernan B."/>
            <person name="McKernan K."/>
            <person name="Mendez-Lago M."/>
            <person name="Minx P."/>
            <person name="Mollenhauer M.U."/>
            <person name="Montooth K."/>
            <person name="Mount S.M."/>
            <person name="Mu X."/>
            <person name="Myers E."/>
            <person name="Negre B."/>
            <person name="Newfeld S."/>
            <person name="Nielsen R."/>
            <person name="Noor M.A."/>
            <person name="O'Grady P."/>
            <person name="Pachter L."/>
            <person name="Papaceit M."/>
            <person name="Parisi M.J."/>
            <person name="Parisi M."/>
            <person name="Parts L."/>
            <person name="Pedersen J.S."/>
            <person name="Pesole G."/>
            <person name="Phillippy A.M."/>
            <person name="Ponting C.P."/>
            <person name="Pop M."/>
            <person name="Porcelli D."/>
            <person name="Powell J.R."/>
            <person name="Prohaska S."/>
            <person name="Pruitt K."/>
            <person name="Puig M."/>
            <person name="Quesneville H."/>
            <person name="Ram K.R."/>
            <person name="Rand D."/>
            <person name="Rasmussen M.D."/>
            <person name="Reed L.K."/>
            <person name="Reenan R."/>
            <person name="Reily A."/>
            <person name="Remington K.A."/>
            <person name="Rieger T.T."/>
            <person name="Ritchie M.G."/>
            <person name="Robin C."/>
            <person name="Rogers Y.H."/>
            <person name="Rohde C."/>
            <person name="Rozas J."/>
            <person name="Rubenfield M.J."/>
            <person name="Ruiz A."/>
            <person name="Russo S."/>
            <person name="Salzberg S.L."/>
            <person name="Sanchez-Gracia A."/>
            <person name="Saranga D.J."/>
            <person name="Sato H."/>
            <person name="Schaeffer S.W."/>
            <person name="Schatz M.C."/>
            <person name="Schlenke T."/>
            <person name="Schwartz R."/>
            <person name="Segarra C."/>
            <person name="Singh R.S."/>
            <person name="Sirot L."/>
            <person name="Sirota M."/>
            <person name="Sisneros N.B."/>
            <person name="Smith C.D."/>
            <person name="Smith T.F."/>
            <person name="Spieth J."/>
            <person name="Stage D.E."/>
            <person name="Stark A."/>
            <person name="Stephan W."/>
            <person name="Strausberg R.L."/>
            <person name="Strempel S."/>
            <person name="Sturgill D."/>
            <person name="Sutton G."/>
            <person name="Sutton G.G."/>
            <person name="Tao W."/>
            <person name="Teichmann S."/>
            <person name="Tobari Y.N."/>
            <person name="Tomimura Y."/>
            <person name="Tsolas J.M."/>
            <person name="Valente V.L."/>
            <person name="Venter E."/>
            <person name="Venter J.C."/>
            <person name="Vicario S."/>
            <person name="Vieira F.G."/>
            <person name="Vilella A.J."/>
            <person name="Villasante A."/>
            <person name="Walenz B."/>
            <person name="Wang J."/>
            <person name="Wasserman M."/>
            <person name="Watts T."/>
            <person name="Wilson D."/>
            <person name="Wilson R.K."/>
            <person name="Wing R.A."/>
            <person name="Wolfner M.F."/>
            <person name="Wong A."/>
            <person name="Wong G.K."/>
            <person name="Wu C.I."/>
            <person name="Wu G."/>
            <person name="Yamamoto D."/>
            <person name="Yang H.P."/>
            <person name="Yang S.P."/>
            <person name="Yorke J.A."/>
            <person name="Yoshida K."/>
            <person name="Zdobnov E."/>
            <person name="Zhang P."/>
            <person name="Zhang Y."/>
            <person name="Zimin A.V."/>
            <person name="Baldwin J."/>
            <person name="Abdouelleil A."/>
            <person name="Abdulkadir J."/>
            <person name="Abebe A."/>
            <person name="Abera B."/>
            <person name="Abreu J."/>
            <person name="Acer S.C."/>
            <person name="Aftuck L."/>
            <person name="Alexander A."/>
            <person name="An P."/>
            <person name="Anderson E."/>
            <person name="Anderson S."/>
            <person name="Arachi H."/>
            <person name="Azer M."/>
            <person name="Bachantsang P."/>
            <person name="Barry A."/>
            <person name="Bayul T."/>
            <person name="Berlin A."/>
            <person name="Bessette D."/>
            <person name="Bloom T."/>
            <person name="Blye J."/>
            <person name="Boguslavskiy L."/>
            <person name="Bonnet C."/>
            <person name="Boukhgalter B."/>
            <person name="Bourzgui I."/>
            <person name="Brown A."/>
            <person name="Cahill P."/>
            <person name="Channer S."/>
            <person name="Cheshatsang Y."/>
            <person name="Chuda L."/>
            <person name="Citroen M."/>
            <person name="Collymore A."/>
            <person name="Cooke P."/>
            <person name="Costello M."/>
            <person name="D'Aco K."/>
            <person name="Daza R."/>
            <person name="De Haan G."/>
            <person name="DeGray S."/>
            <person name="DeMaso C."/>
            <person name="Dhargay N."/>
            <person name="Dooley K."/>
            <person name="Dooley E."/>
            <person name="Doricent M."/>
            <person name="Dorje P."/>
            <person name="Dorjee K."/>
            <person name="Dupes A."/>
            <person name="Elong R."/>
            <person name="Falk J."/>
            <person name="Farina A."/>
            <person name="Faro S."/>
            <person name="Ferguson D."/>
            <person name="Fisher S."/>
            <person name="Foley C.D."/>
            <person name="Franke A."/>
            <person name="Friedrich D."/>
            <person name="Gadbois L."/>
            <person name="Gearin G."/>
            <person name="Gearin C.R."/>
            <person name="Giannoukos G."/>
            <person name="Goode T."/>
            <person name="Graham J."/>
            <person name="Grandbois E."/>
            <person name="Grewal S."/>
            <person name="Gyaltsen K."/>
            <person name="Hafez N."/>
            <person name="Hagos B."/>
            <person name="Hall J."/>
            <person name="Henson C."/>
            <person name="Hollinger A."/>
            <person name="Honan T."/>
            <person name="Huard M.D."/>
            <person name="Hughes L."/>
            <person name="Hurhula B."/>
            <person name="Husby M.E."/>
            <person name="Kamat A."/>
            <person name="Kanga B."/>
            <person name="Kashin S."/>
            <person name="Khazanovich D."/>
            <person name="Kisner P."/>
            <person name="Lance K."/>
            <person name="Lara M."/>
            <person name="Lee W."/>
            <person name="Lennon N."/>
            <person name="Letendre F."/>
            <person name="LeVine R."/>
            <person name="Lipovsky A."/>
            <person name="Liu X."/>
            <person name="Liu J."/>
            <person name="Liu S."/>
            <person name="Lokyitsang T."/>
            <person name="Lokyitsang Y."/>
            <person name="Lubonja R."/>
            <person name="Lui A."/>
            <person name="MacDonald P."/>
            <person name="Magnisalis V."/>
            <person name="Maru K."/>
            <person name="Matthews C."/>
            <person name="McCusker W."/>
            <person name="McDonough S."/>
            <person name="Mehta T."/>
            <person name="Meldrim J."/>
            <person name="Meneus L."/>
            <person name="Mihai O."/>
            <person name="Mihalev A."/>
            <person name="Mihova T."/>
            <person name="Mittelman R."/>
            <person name="Mlenga V."/>
            <person name="Montmayeur A."/>
            <person name="Mulrain L."/>
            <person name="Navidi A."/>
            <person name="Naylor J."/>
            <person name="Negash T."/>
            <person name="Nguyen T."/>
            <person name="Nguyen N."/>
            <person name="Nicol R."/>
            <person name="Norbu C."/>
            <person name="Norbu N."/>
            <person name="Novod N."/>
            <person name="O'Neill B."/>
            <person name="Osman S."/>
            <person name="Markiewicz E."/>
            <person name="Oyono O.L."/>
            <person name="Patti C."/>
            <person name="Phunkhang P."/>
            <person name="Pierre F."/>
            <person name="Priest M."/>
            <person name="Raghuraman S."/>
            <person name="Rege F."/>
            <person name="Reyes R."/>
            <person name="Rise C."/>
            <person name="Rogov P."/>
            <person name="Ross K."/>
            <person name="Ryan E."/>
            <person name="Settipalli S."/>
            <person name="Shea T."/>
            <person name="Sherpa N."/>
            <person name="Shi L."/>
            <person name="Shih D."/>
            <person name="Sparrow T."/>
            <person name="Spaulding J."/>
            <person name="Stalker J."/>
            <person name="Stange-Thomann N."/>
            <person name="Stavropoulos S."/>
            <person name="Stone C."/>
            <person name="Strader C."/>
            <person name="Tesfaye S."/>
            <person name="Thomson T."/>
            <person name="Thoulutsang Y."/>
            <person name="Thoulutsang D."/>
            <person name="Topham K."/>
            <person name="Topping I."/>
            <person name="Tsamla T."/>
            <person name="Vassiliev H."/>
            <person name="Vo A."/>
            <person name="Wangchuk T."/>
            <person name="Wangdi T."/>
            <person name="Weiand M."/>
            <person name="Wilkinson J."/>
            <person name="Wilson A."/>
            <person name="Yadav S."/>
            <person name="Young G."/>
            <person name="Yu Q."/>
            <person name="Zembek L."/>
            <person name="Zhong D."/>
            <person name="Zimmer A."/>
            <person name="Zwirko Z."/>
            <person name="Jaffe D.B."/>
            <person name="Alvarez P."/>
            <person name="Brockman W."/>
            <person name="Butler J."/>
            <person name="Chin C."/>
            <person name="Gnerre S."/>
            <person name="Grabherr M."/>
            <person name="Kleber M."/>
            <person name="Mauceli E."/>
            <person name="MacCallum I."/>
        </authorList>
    </citation>
    <scope>NUCLEOTIDE SEQUENCE [LARGE SCALE GENOMIC DNA]</scope>
    <source>
        <strain evidence="13">Tucson 15010-1051.87</strain>
    </source>
</reference>
<evidence type="ECO:0000256" key="6">
    <source>
        <dbReference type="ARBA" id="ARBA00022843"/>
    </source>
</evidence>
<dbReference type="EMBL" id="CH940649">
    <property type="protein sequence ID" value="EDW64093.1"/>
    <property type="molecule type" value="Genomic_DNA"/>
</dbReference>
<evidence type="ECO:0000256" key="5">
    <source>
        <dbReference type="ARBA" id="ARBA00022553"/>
    </source>
</evidence>